<protein>
    <recommendedName>
        <fullName evidence="12">Peptidase M14 domain-containing protein</fullName>
    </recommendedName>
</protein>
<dbReference type="PRINTS" id="PR00765">
    <property type="entry name" value="CRBOXYPTASEA"/>
</dbReference>
<dbReference type="GO" id="GO:0004181">
    <property type="term" value="F:metallocarboxypeptidase activity"/>
    <property type="evidence" value="ECO:0007669"/>
    <property type="project" value="InterPro"/>
</dbReference>
<keyword evidence="6 11" id="KW-0732">Signal</keyword>
<comment type="cofactor">
    <cofactor evidence="1">
        <name>Zn(2+)</name>
        <dbReference type="ChEBI" id="CHEBI:29105"/>
    </cofactor>
</comment>
<keyword evidence="3" id="KW-0121">Carboxypeptidase</keyword>
<evidence type="ECO:0000256" key="3">
    <source>
        <dbReference type="ARBA" id="ARBA00022645"/>
    </source>
</evidence>
<dbReference type="EMBL" id="JANAWD010000123">
    <property type="protein sequence ID" value="KAJ3486374.1"/>
    <property type="molecule type" value="Genomic_DNA"/>
</dbReference>
<feature type="signal peptide" evidence="11">
    <location>
        <begin position="1"/>
        <end position="19"/>
    </location>
</feature>
<evidence type="ECO:0000259" key="12">
    <source>
        <dbReference type="PROSITE" id="PS52035"/>
    </source>
</evidence>
<dbReference type="FunFam" id="3.40.630.10:FF:000084">
    <property type="entry name" value="Carboxypeptidase B2"/>
    <property type="match status" value="1"/>
</dbReference>
<dbReference type="Proteomes" id="UP001212997">
    <property type="component" value="Unassembled WGS sequence"/>
</dbReference>
<feature type="chain" id="PRO_5042246597" description="Peptidase M14 domain-containing protein" evidence="11">
    <location>
        <begin position="20"/>
        <end position="453"/>
    </location>
</feature>
<evidence type="ECO:0000256" key="9">
    <source>
        <dbReference type="ARBA" id="ARBA00023049"/>
    </source>
</evidence>
<evidence type="ECO:0000313" key="14">
    <source>
        <dbReference type="Proteomes" id="UP001212997"/>
    </source>
</evidence>
<keyword evidence="7" id="KW-0378">Hydrolase</keyword>
<dbReference type="SMART" id="SM00631">
    <property type="entry name" value="Zn_pept"/>
    <property type="match status" value="1"/>
</dbReference>
<dbReference type="PANTHER" id="PTHR11705">
    <property type="entry name" value="PROTEASE FAMILY M14 CARBOXYPEPTIDASE A,B"/>
    <property type="match status" value="1"/>
</dbReference>
<dbReference type="Gene3D" id="3.40.630.10">
    <property type="entry name" value="Zn peptidases"/>
    <property type="match status" value="1"/>
</dbReference>
<evidence type="ECO:0000256" key="4">
    <source>
        <dbReference type="ARBA" id="ARBA00022670"/>
    </source>
</evidence>
<keyword evidence="14" id="KW-1185">Reference proteome</keyword>
<feature type="domain" description="Peptidase M14" evidence="12">
    <location>
        <begin position="129"/>
        <end position="447"/>
    </location>
</feature>
<comment type="caution">
    <text evidence="13">The sequence shown here is derived from an EMBL/GenBank/DDBJ whole genome shotgun (WGS) entry which is preliminary data.</text>
</comment>
<dbReference type="PROSITE" id="PS52035">
    <property type="entry name" value="PEPTIDASE_M14"/>
    <property type="match status" value="1"/>
</dbReference>
<evidence type="ECO:0000256" key="10">
    <source>
        <dbReference type="PROSITE-ProRule" id="PRU01379"/>
    </source>
</evidence>
<evidence type="ECO:0000256" key="6">
    <source>
        <dbReference type="ARBA" id="ARBA00022729"/>
    </source>
</evidence>
<keyword evidence="9" id="KW-0482">Metalloprotease</keyword>
<accession>A0AAD5YEY0</accession>
<keyword evidence="4" id="KW-0645">Protease</keyword>
<evidence type="ECO:0000313" key="13">
    <source>
        <dbReference type="EMBL" id="KAJ3486374.1"/>
    </source>
</evidence>
<evidence type="ECO:0000256" key="5">
    <source>
        <dbReference type="ARBA" id="ARBA00022723"/>
    </source>
</evidence>
<proteinExistence type="inferred from homology"/>
<evidence type="ECO:0000256" key="2">
    <source>
        <dbReference type="ARBA" id="ARBA00005988"/>
    </source>
</evidence>
<comment type="caution">
    <text evidence="10">Lacks conserved residue(s) required for the propagation of feature annotation.</text>
</comment>
<organism evidence="13 14">
    <name type="scientific">Meripilus lineatus</name>
    <dbReference type="NCBI Taxonomy" id="2056292"/>
    <lineage>
        <taxon>Eukaryota</taxon>
        <taxon>Fungi</taxon>
        <taxon>Dikarya</taxon>
        <taxon>Basidiomycota</taxon>
        <taxon>Agaricomycotina</taxon>
        <taxon>Agaricomycetes</taxon>
        <taxon>Polyporales</taxon>
        <taxon>Meripilaceae</taxon>
        <taxon>Meripilus</taxon>
    </lineage>
</organism>
<dbReference type="InterPro" id="IPR000834">
    <property type="entry name" value="Peptidase_M14"/>
</dbReference>
<dbReference type="SUPFAM" id="SSF53187">
    <property type="entry name" value="Zn-dependent exopeptidases"/>
    <property type="match status" value="1"/>
</dbReference>
<dbReference type="AlphaFoldDB" id="A0AAD5YEY0"/>
<dbReference type="GO" id="GO:0006508">
    <property type="term" value="P:proteolysis"/>
    <property type="evidence" value="ECO:0007669"/>
    <property type="project" value="UniProtKB-KW"/>
</dbReference>
<comment type="similarity">
    <text evidence="2 10">Belongs to the peptidase M14 family.</text>
</comment>
<name>A0AAD5YEY0_9APHY</name>
<evidence type="ECO:0000256" key="11">
    <source>
        <dbReference type="SAM" id="SignalP"/>
    </source>
</evidence>
<dbReference type="PANTHER" id="PTHR11705:SF143">
    <property type="entry name" value="SLL0236 PROTEIN"/>
    <property type="match status" value="1"/>
</dbReference>
<evidence type="ECO:0000256" key="1">
    <source>
        <dbReference type="ARBA" id="ARBA00001947"/>
    </source>
</evidence>
<dbReference type="GO" id="GO:0005615">
    <property type="term" value="C:extracellular space"/>
    <property type="evidence" value="ECO:0007669"/>
    <property type="project" value="TreeGrafter"/>
</dbReference>
<dbReference type="Pfam" id="PF00246">
    <property type="entry name" value="Peptidase_M14"/>
    <property type="match status" value="1"/>
</dbReference>
<gene>
    <name evidence="13" type="ORF">NLI96_g4275</name>
</gene>
<reference evidence="13" key="1">
    <citation type="submission" date="2022-07" db="EMBL/GenBank/DDBJ databases">
        <title>Genome Sequence of Physisporinus lineatus.</title>
        <authorList>
            <person name="Buettner E."/>
        </authorList>
    </citation>
    <scope>NUCLEOTIDE SEQUENCE</scope>
    <source>
        <strain evidence="13">VT162</strain>
    </source>
</reference>
<keyword evidence="5" id="KW-0479">Metal-binding</keyword>
<keyword evidence="8" id="KW-0862">Zinc</keyword>
<dbReference type="GO" id="GO:0008270">
    <property type="term" value="F:zinc ion binding"/>
    <property type="evidence" value="ECO:0007669"/>
    <property type="project" value="InterPro"/>
</dbReference>
<dbReference type="CDD" id="cd03860">
    <property type="entry name" value="M14_CP_A-B_like"/>
    <property type="match status" value="1"/>
</dbReference>
<evidence type="ECO:0000256" key="8">
    <source>
        <dbReference type="ARBA" id="ARBA00022833"/>
    </source>
</evidence>
<sequence>MVPLILLTWPSLFLVLVHGLHIPLAEQVVLSSPEPARTGILRRFLIDKSLPGEVKGVIEDLMHAGADLWHASKHQVDVYIPPSVADTPFLSHQGDVEYTDSNVSFFPISTPSPSTWNLSSLSNSTFHESYHTLEDIENFTAQLAELHPDLVKLVNIGHSAEGREMVALEIAKSKGQNKKGHGISESEFAAKKHGFVITGAQHSREWIAVSTAMYLAHALVADASEPHSLASLLNHFDFHMVLVPNPDGYKNRQVVGPNEKCIGLDMNRNWGHKWKPTADFPFALDNTKNKKKKGPNVPTDPCSHWYPGHRAFESPEVNNIANYITTLPRLRTFIDLRAYGQMLSAPFSYTCKRDPKDAEDQIEAAMGAARAIKEVHGTVFTTGTLCEMLYRAPGNVVDYMYAKAGIKYSYAAHLRDTGTYGFDLPPHWIRPVGEETVNMIKSLAHFIVDKKSG</sequence>
<evidence type="ECO:0000256" key="7">
    <source>
        <dbReference type="ARBA" id="ARBA00022801"/>
    </source>
</evidence>